<keyword evidence="4 9" id="KW-0812">Transmembrane</keyword>
<evidence type="ECO:0000256" key="5">
    <source>
        <dbReference type="ARBA" id="ARBA00022989"/>
    </source>
</evidence>
<dbReference type="InterPro" id="IPR050330">
    <property type="entry name" value="Bact_OuterMem_StrucFunc"/>
</dbReference>
<dbReference type="EMBL" id="BMHF01000026">
    <property type="protein sequence ID" value="GGA53062.1"/>
    <property type="molecule type" value="Genomic_DNA"/>
</dbReference>
<evidence type="ECO:0000259" key="10">
    <source>
        <dbReference type="PROSITE" id="PS51123"/>
    </source>
</evidence>
<evidence type="ECO:0000256" key="8">
    <source>
        <dbReference type="SAM" id="MobiDB-lite"/>
    </source>
</evidence>
<dbReference type="RefSeq" id="WP_094094659.1">
    <property type="nucleotide sequence ID" value="NZ_BMHF01000026.1"/>
</dbReference>
<keyword evidence="5 9" id="KW-1133">Transmembrane helix</keyword>
<keyword evidence="12" id="KW-1185">Reference proteome</keyword>
<reference evidence="12" key="1">
    <citation type="journal article" date="2019" name="Int. J. Syst. Evol. Microbiol.">
        <title>The Global Catalogue of Microorganisms (GCM) 10K type strain sequencing project: providing services to taxonomists for standard genome sequencing and annotation.</title>
        <authorList>
            <consortium name="The Broad Institute Genomics Platform"/>
            <consortium name="The Broad Institute Genome Sequencing Center for Infectious Disease"/>
            <person name="Wu L."/>
            <person name="Ma J."/>
        </authorList>
    </citation>
    <scope>NUCLEOTIDE SEQUENCE [LARGE SCALE GENOMIC DNA]</scope>
    <source>
        <strain evidence="12">CGMCC 1.15044</strain>
    </source>
</reference>
<protein>
    <submittedName>
        <fullName evidence="11">Flagellar motor protein MotB</fullName>
    </submittedName>
</protein>
<dbReference type="PANTHER" id="PTHR30329">
    <property type="entry name" value="STATOR ELEMENT OF FLAGELLAR MOTOR COMPLEX"/>
    <property type="match status" value="1"/>
</dbReference>
<gene>
    <name evidence="11" type="ORF">GCM10010917_42860</name>
</gene>
<evidence type="ECO:0000256" key="6">
    <source>
        <dbReference type="ARBA" id="ARBA00023136"/>
    </source>
</evidence>
<feature type="region of interest" description="Disordered" evidence="8">
    <location>
        <begin position="69"/>
        <end position="98"/>
    </location>
</feature>
<keyword evidence="3" id="KW-1003">Cell membrane</keyword>
<evidence type="ECO:0000256" key="2">
    <source>
        <dbReference type="ARBA" id="ARBA00008914"/>
    </source>
</evidence>
<keyword evidence="11" id="KW-0282">Flagellum</keyword>
<dbReference type="NCBIfam" id="NF005831">
    <property type="entry name" value="PRK07734.1"/>
    <property type="match status" value="1"/>
</dbReference>
<evidence type="ECO:0000256" key="1">
    <source>
        <dbReference type="ARBA" id="ARBA00004162"/>
    </source>
</evidence>
<dbReference type="InterPro" id="IPR025713">
    <property type="entry name" value="MotB-like_N_dom"/>
</dbReference>
<comment type="caution">
    <text evidence="11">The sequence shown here is derived from an EMBL/GenBank/DDBJ whole genome shotgun (WGS) entry which is preliminary data.</text>
</comment>
<dbReference type="InterPro" id="IPR006665">
    <property type="entry name" value="OmpA-like"/>
</dbReference>
<evidence type="ECO:0000256" key="7">
    <source>
        <dbReference type="PROSITE-ProRule" id="PRU00473"/>
    </source>
</evidence>
<keyword evidence="11" id="KW-0966">Cell projection</keyword>
<dbReference type="PANTHER" id="PTHR30329:SF21">
    <property type="entry name" value="LIPOPROTEIN YIAD-RELATED"/>
    <property type="match status" value="1"/>
</dbReference>
<name>A0ABQ1GZI8_9BACL</name>
<evidence type="ECO:0000313" key="12">
    <source>
        <dbReference type="Proteomes" id="UP000609323"/>
    </source>
</evidence>
<proteinExistence type="inferred from homology"/>
<accession>A0ABQ1GZI8</accession>
<dbReference type="InterPro" id="IPR036737">
    <property type="entry name" value="OmpA-like_sf"/>
</dbReference>
<dbReference type="Gene3D" id="3.30.1330.60">
    <property type="entry name" value="OmpA-like domain"/>
    <property type="match status" value="1"/>
</dbReference>
<evidence type="ECO:0000256" key="4">
    <source>
        <dbReference type="ARBA" id="ARBA00022692"/>
    </source>
</evidence>
<dbReference type="Pfam" id="PF13677">
    <property type="entry name" value="MotB_plug"/>
    <property type="match status" value="1"/>
</dbReference>
<feature type="compositionally biased region" description="Polar residues" evidence="8">
    <location>
        <begin position="69"/>
        <end position="79"/>
    </location>
</feature>
<dbReference type="CDD" id="cd07185">
    <property type="entry name" value="OmpA_C-like"/>
    <property type="match status" value="1"/>
</dbReference>
<dbReference type="Pfam" id="PF00691">
    <property type="entry name" value="OmpA"/>
    <property type="match status" value="1"/>
</dbReference>
<evidence type="ECO:0000313" key="11">
    <source>
        <dbReference type="EMBL" id="GGA53062.1"/>
    </source>
</evidence>
<feature type="domain" description="OmpA-like" evidence="10">
    <location>
        <begin position="140"/>
        <end position="262"/>
    </location>
</feature>
<organism evidence="11 12">
    <name type="scientific">Paenibacillus physcomitrellae</name>
    <dbReference type="NCBI Taxonomy" id="1619311"/>
    <lineage>
        <taxon>Bacteria</taxon>
        <taxon>Bacillati</taxon>
        <taxon>Bacillota</taxon>
        <taxon>Bacilli</taxon>
        <taxon>Bacillales</taxon>
        <taxon>Paenibacillaceae</taxon>
        <taxon>Paenibacillus</taxon>
    </lineage>
</organism>
<evidence type="ECO:0000256" key="9">
    <source>
        <dbReference type="SAM" id="Phobius"/>
    </source>
</evidence>
<evidence type="ECO:0000256" key="3">
    <source>
        <dbReference type="ARBA" id="ARBA00022475"/>
    </source>
</evidence>
<feature type="compositionally biased region" description="Polar residues" evidence="8">
    <location>
        <begin position="87"/>
        <end position="98"/>
    </location>
</feature>
<keyword evidence="11" id="KW-0969">Cilium</keyword>
<dbReference type="Proteomes" id="UP000609323">
    <property type="component" value="Unassembled WGS sequence"/>
</dbReference>
<comment type="subcellular location">
    <subcellularLocation>
        <location evidence="1">Cell membrane</location>
        <topology evidence="1">Single-pass membrane protein</topology>
    </subcellularLocation>
</comment>
<dbReference type="PROSITE" id="PS51123">
    <property type="entry name" value="OMPA_2"/>
    <property type="match status" value="1"/>
</dbReference>
<sequence length="273" mass="30701">MSKKNKKKHEPHEEHNDESWLLPYSDLMTLLLALFIVLYGMSTLDAKKFEDFSQAFNAALTGGVSVLDQSTLNGTTKNTPTKEKDNQNTSTPVTQSMSQLQKRSELMKQEEQDLEKLKKQLDQYIKQSGLTSQLSTKLNQSQLLITISDNALFPSGSAAVKPEARVLAKALSGMLEKFPDYEILISGHTDNVPIDNEQFASNWDLSFGRARNFMEILLLNNKLNPKMFSPIGYGEYHPVADNSTEAGRAKNRRVEISIIRKYQDPSSQITITP</sequence>
<dbReference type="SUPFAM" id="SSF103088">
    <property type="entry name" value="OmpA-like"/>
    <property type="match status" value="1"/>
</dbReference>
<keyword evidence="6 7" id="KW-0472">Membrane</keyword>
<comment type="similarity">
    <text evidence="2">Belongs to the MotB family.</text>
</comment>
<feature type="transmembrane region" description="Helical" evidence="9">
    <location>
        <begin position="21"/>
        <end position="41"/>
    </location>
</feature>